<dbReference type="SUPFAM" id="SSF110019">
    <property type="entry name" value="ERO1-like"/>
    <property type="match status" value="1"/>
</dbReference>
<keyword evidence="14" id="KW-0325">Glycoprotein</keyword>
<comment type="cofactor">
    <cofactor evidence="1">
        <name>FAD</name>
        <dbReference type="ChEBI" id="CHEBI:57692"/>
    </cofactor>
</comment>
<evidence type="ECO:0000256" key="16">
    <source>
        <dbReference type="SAM" id="SignalP"/>
    </source>
</evidence>
<dbReference type="Pfam" id="PF04137">
    <property type="entry name" value="ERO1"/>
    <property type="match status" value="2"/>
</dbReference>
<keyword evidence="11" id="KW-0560">Oxidoreductase</keyword>
<evidence type="ECO:0000256" key="8">
    <source>
        <dbReference type="ARBA" id="ARBA00022824"/>
    </source>
</evidence>
<comment type="subunit">
    <text evidence="4">May function both as a monomer and a homodimer.</text>
</comment>
<dbReference type="GO" id="GO:0034975">
    <property type="term" value="P:protein folding in endoplasmic reticulum"/>
    <property type="evidence" value="ECO:0007669"/>
    <property type="project" value="InterPro"/>
</dbReference>
<evidence type="ECO:0000256" key="15">
    <source>
        <dbReference type="ARBA" id="ARBA00023284"/>
    </source>
</evidence>
<keyword evidence="6" id="KW-0285">Flavoprotein</keyword>
<keyword evidence="13" id="KW-1015">Disulfide bond</keyword>
<dbReference type="Proteomes" id="UP000185944">
    <property type="component" value="Unassembled WGS sequence"/>
</dbReference>
<dbReference type="InterPro" id="IPR037192">
    <property type="entry name" value="ERO1-like_sf"/>
</dbReference>
<dbReference type="VEuPathDB" id="MicrosporidiaDB:NEDG_01007"/>
<keyword evidence="12" id="KW-0472">Membrane</keyword>
<evidence type="ECO:0000256" key="12">
    <source>
        <dbReference type="ARBA" id="ARBA00023136"/>
    </source>
</evidence>
<proteinExistence type="inferred from homology"/>
<keyword evidence="5" id="KW-0813">Transport</keyword>
<dbReference type="PANTHER" id="PTHR12613">
    <property type="entry name" value="ERO1-RELATED"/>
    <property type="match status" value="1"/>
</dbReference>
<dbReference type="GO" id="GO:0016972">
    <property type="term" value="F:thiol oxidase activity"/>
    <property type="evidence" value="ECO:0007669"/>
    <property type="project" value="InterPro"/>
</dbReference>
<evidence type="ECO:0000256" key="7">
    <source>
        <dbReference type="ARBA" id="ARBA00022729"/>
    </source>
</evidence>
<feature type="chain" id="PRO_5008060251" evidence="16">
    <location>
        <begin position="22"/>
        <end position="349"/>
    </location>
</feature>
<accession>A0A177EAQ0</accession>
<keyword evidence="8" id="KW-0256">Endoplasmic reticulum</keyword>
<dbReference type="AlphaFoldDB" id="A0A177EAQ0"/>
<keyword evidence="18" id="KW-1185">Reference proteome</keyword>
<evidence type="ECO:0000256" key="5">
    <source>
        <dbReference type="ARBA" id="ARBA00022448"/>
    </source>
</evidence>
<keyword evidence="15" id="KW-0676">Redox-active center</keyword>
<gene>
    <name evidence="17" type="ORF">NEDG_01007</name>
</gene>
<keyword evidence="7 16" id="KW-0732">Signal</keyword>
<dbReference type="OrthoDB" id="269384at2759"/>
<protein>
    <submittedName>
        <fullName evidence="17">ERO1-like protein alpha</fullName>
    </submittedName>
</protein>
<dbReference type="GO" id="GO:0005789">
    <property type="term" value="C:endoplasmic reticulum membrane"/>
    <property type="evidence" value="ECO:0007669"/>
    <property type="project" value="UniProtKB-SubCell"/>
</dbReference>
<evidence type="ECO:0000313" key="17">
    <source>
        <dbReference type="EMBL" id="OAG28868.1"/>
    </source>
</evidence>
<evidence type="ECO:0000256" key="3">
    <source>
        <dbReference type="ARBA" id="ARBA00008277"/>
    </source>
</evidence>
<reference evidence="17 18" key="1">
    <citation type="submission" date="2016-02" db="EMBL/GenBank/DDBJ databases">
        <title>Discovery of a natural microsporidian pathogen with a broad tissue tropism in Caenorhabditis elegans.</title>
        <authorList>
            <person name="Luallen R.J."/>
            <person name="Reinke A.W."/>
            <person name="Tong L."/>
            <person name="Botts M.R."/>
            <person name="Felix M.-A."/>
            <person name="Troemel E.R."/>
        </authorList>
    </citation>
    <scope>NUCLEOTIDE SEQUENCE [LARGE SCALE GENOMIC DNA]</scope>
    <source>
        <strain evidence="17 18">JUm2807</strain>
    </source>
</reference>
<keyword evidence="9" id="KW-0274">FAD</keyword>
<dbReference type="RefSeq" id="XP_067543613.1">
    <property type="nucleotide sequence ID" value="XM_067688425.1"/>
</dbReference>
<organism evidence="17 18">
    <name type="scientific">Nematocida displodere</name>
    <dbReference type="NCBI Taxonomy" id="1805483"/>
    <lineage>
        <taxon>Eukaryota</taxon>
        <taxon>Fungi</taxon>
        <taxon>Fungi incertae sedis</taxon>
        <taxon>Microsporidia</taxon>
        <taxon>Nematocida</taxon>
    </lineage>
</organism>
<dbReference type="GO" id="GO:0071949">
    <property type="term" value="F:FAD binding"/>
    <property type="evidence" value="ECO:0007669"/>
    <property type="project" value="InterPro"/>
</dbReference>
<comment type="similarity">
    <text evidence="3">Belongs to the EROs family.</text>
</comment>
<dbReference type="GeneID" id="93647357"/>
<evidence type="ECO:0000313" key="18">
    <source>
        <dbReference type="Proteomes" id="UP000185944"/>
    </source>
</evidence>
<dbReference type="STRING" id="1805483.A0A177EAQ0"/>
<keyword evidence="10" id="KW-0249">Electron transport</keyword>
<evidence type="ECO:0000256" key="4">
    <source>
        <dbReference type="ARBA" id="ARBA00011802"/>
    </source>
</evidence>
<sequence>MLLARLMRGGLMVALSGVVSSKLFTYSNMAQRAAIAKLCKTEEFSNIVLKLDEKCPLGVNKTLQKNGVSCNLNRLEVGTDNSLAKFQKEAGENVRIFKDSITKERYIEIDLRQIIERYTGYDGRIIWESMYRISQKESLMTQLLSGVHCSISIHLCAFYNENPAGRPLYMNHELMRERVTPSHVKNLLFTLDFLLSLLPIATNLAKSEGYGDDCNKMLKEVKGTIPPIAYDYQIYGSTKSLVTICDLWIEVMSCVECLRCKVWGKVQFEGMRCAILLVKHALGEKVVIGHQDLVCYVNLINRLSTGVSLYRQFLVESEFQTQANPSTCGEVSGSSCKQLPIPGSCQSTW</sequence>
<evidence type="ECO:0000256" key="13">
    <source>
        <dbReference type="ARBA" id="ARBA00023157"/>
    </source>
</evidence>
<evidence type="ECO:0000256" key="10">
    <source>
        <dbReference type="ARBA" id="ARBA00022982"/>
    </source>
</evidence>
<evidence type="ECO:0000256" key="14">
    <source>
        <dbReference type="ARBA" id="ARBA00023180"/>
    </source>
</evidence>
<evidence type="ECO:0000256" key="1">
    <source>
        <dbReference type="ARBA" id="ARBA00001974"/>
    </source>
</evidence>
<evidence type="ECO:0000256" key="9">
    <source>
        <dbReference type="ARBA" id="ARBA00022827"/>
    </source>
</evidence>
<name>A0A177EAQ0_9MICR</name>
<evidence type="ECO:0000256" key="2">
    <source>
        <dbReference type="ARBA" id="ARBA00004367"/>
    </source>
</evidence>
<dbReference type="PANTHER" id="PTHR12613:SF0">
    <property type="entry name" value="ERO1-LIKE PROTEIN"/>
    <property type="match status" value="1"/>
</dbReference>
<evidence type="ECO:0000256" key="6">
    <source>
        <dbReference type="ARBA" id="ARBA00022630"/>
    </source>
</evidence>
<dbReference type="InterPro" id="IPR007266">
    <property type="entry name" value="Ero1"/>
</dbReference>
<feature type="signal peptide" evidence="16">
    <location>
        <begin position="1"/>
        <end position="21"/>
    </location>
</feature>
<dbReference type="EMBL" id="LTDL01000042">
    <property type="protein sequence ID" value="OAG28868.1"/>
    <property type="molecule type" value="Genomic_DNA"/>
</dbReference>
<evidence type="ECO:0000256" key="11">
    <source>
        <dbReference type="ARBA" id="ARBA00023002"/>
    </source>
</evidence>
<comment type="caution">
    <text evidence="17">The sequence shown here is derived from an EMBL/GenBank/DDBJ whole genome shotgun (WGS) entry which is preliminary data.</text>
</comment>
<dbReference type="GO" id="GO:0015035">
    <property type="term" value="F:protein-disulfide reductase activity"/>
    <property type="evidence" value="ECO:0007669"/>
    <property type="project" value="InterPro"/>
</dbReference>
<comment type="subcellular location">
    <subcellularLocation>
        <location evidence="2">Endoplasmic reticulum membrane</location>
        <topology evidence="2">Peripheral membrane protein</topology>
        <orientation evidence="2">Lumenal side</orientation>
    </subcellularLocation>
</comment>